<dbReference type="CDD" id="cd05466">
    <property type="entry name" value="PBP2_LTTR_substrate"/>
    <property type="match status" value="1"/>
</dbReference>
<dbReference type="PRINTS" id="PR00039">
    <property type="entry name" value="HTHLYSR"/>
</dbReference>
<protein>
    <submittedName>
        <fullName evidence="6">LysR family transcriptional regulator</fullName>
    </submittedName>
</protein>
<dbReference type="InterPro" id="IPR050950">
    <property type="entry name" value="HTH-type_LysR_regulators"/>
</dbReference>
<dbReference type="InterPro" id="IPR036390">
    <property type="entry name" value="WH_DNA-bd_sf"/>
</dbReference>
<dbReference type="EMBL" id="JBBMFJ010000013">
    <property type="protein sequence ID" value="MEQ2563024.1"/>
    <property type="molecule type" value="Genomic_DNA"/>
</dbReference>
<dbReference type="SUPFAM" id="SSF53850">
    <property type="entry name" value="Periplasmic binding protein-like II"/>
    <property type="match status" value="1"/>
</dbReference>
<sequence>MDTRQIEYILKIAEENNITKAAEKLFITQSALNQQLLKLERELGTPLFQRTKNKWCLTDAGRIYVEGAKKMMQIKKDTYNQLYDVSRLRKGLLNIGLCPGRGLDMFTAIYPELHCTMPNLTVRPLEMRVSAQQAAIASGELDVGFQVLSRSDWQKNQYEVLGSEELIAIIPAGHPVAQKAAPPGELLATLDLNELRYEPFVLMDRNSTLRSLCDQIFARSDFQPNVLFESNNTAGIVSLVKSTICCGIVPWYYTRIPSDELACFRLPGHPTWDITVSYPTTGYLSTGAREFIRLASEWWKTIQPDQI</sequence>
<evidence type="ECO:0000259" key="5">
    <source>
        <dbReference type="PROSITE" id="PS50931"/>
    </source>
</evidence>
<dbReference type="Gene3D" id="3.40.190.290">
    <property type="match status" value="1"/>
</dbReference>
<dbReference type="PANTHER" id="PTHR30419">
    <property type="entry name" value="HTH-TYPE TRANSCRIPTIONAL REGULATOR YBHD"/>
    <property type="match status" value="1"/>
</dbReference>
<keyword evidence="3" id="KW-0238">DNA-binding</keyword>
<keyword evidence="2" id="KW-0805">Transcription regulation</keyword>
<dbReference type="Pfam" id="PF00126">
    <property type="entry name" value="HTH_1"/>
    <property type="match status" value="1"/>
</dbReference>
<evidence type="ECO:0000256" key="4">
    <source>
        <dbReference type="ARBA" id="ARBA00023163"/>
    </source>
</evidence>
<dbReference type="PROSITE" id="PS50931">
    <property type="entry name" value="HTH_LYSR"/>
    <property type="match status" value="1"/>
</dbReference>
<dbReference type="InterPro" id="IPR000847">
    <property type="entry name" value="LysR_HTH_N"/>
</dbReference>
<evidence type="ECO:0000256" key="1">
    <source>
        <dbReference type="ARBA" id="ARBA00009437"/>
    </source>
</evidence>
<comment type="similarity">
    <text evidence="1">Belongs to the LysR transcriptional regulatory family.</text>
</comment>
<gene>
    <name evidence="6" type="ORF">WMO41_07585</name>
</gene>
<keyword evidence="7" id="KW-1185">Reference proteome</keyword>
<comment type="caution">
    <text evidence="6">The sequence shown here is derived from an EMBL/GenBank/DDBJ whole genome shotgun (WGS) entry which is preliminary data.</text>
</comment>
<dbReference type="Proteomes" id="UP001437460">
    <property type="component" value="Unassembled WGS sequence"/>
</dbReference>
<dbReference type="Gene3D" id="1.10.10.10">
    <property type="entry name" value="Winged helix-like DNA-binding domain superfamily/Winged helix DNA-binding domain"/>
    <property type="match status" value="1"/>
</dbReference>
<organism evidence="6 7">
    <name type="scientific">Ventrimonas faecis</name>
    <dbReference type="NCBI Taxonomy" id="3133170"/>
    <lineage>
        <taxon>Bacteria</taxon>
        <taxon>Bacillati</taxon>
        <taxon>Bacillota</taxon>
        <taxon>Clostridia</taxon>
        <taxon>Lachnospirales</taxon>
        <taxon>Lachnospiraceae</taxon>
        <taxon>Ventrimonas</taxon>
    </lineage>
</organism>
<proteinExistence type="inferred from homology"/>
<dbReference type="InterPro" id="IPR036388">
    <property type="entry name" value="WH-like_DNA-bd_sf"/>
</dbReference>
<dbReference type="PANTHER" id="PTHR30419:SF8">
    <property type="entry name" value="NITROGEN ASSIMILATION TRANSCRIPTIONAL ACTIVATOR-RELATED"/>
    <property type="match status" value="1"/>
</dbReference>
<accession>A0ABV1HLN3</accession>
<dbReference type="RefSeq" id="WP_349229237.1">
    <property type="nucleotide sequence ID" value="NZ_JBBMFJ010000013.1"/>
</dbReference>
<keyword evidence="4" id="KW-0804">Transcription</keyword>
<dbReference type="Pfam" id="PF03466">
    <property type="entry name" value="LysR_substrate"/>
    <property type="match status" value="1"/>
</dbReference>
<feature type="domain" description="HTH lysR-type" evidence="5">
    <location>
        <begin position="1"/>
        <end position="58"/>
    </location>
</feature>
<dbReference type="SUPFAM" id="SSF46785">
    <property type="entry name" value="Winged helix' DNA-binding domain"/>
    <property type="match status" value="1"/>
</dbReference>
<evidence type="ECO:0000256" key="2">
    <source>
        <dbReference type="ARBA" id="ARBA00023015"/>
    </source>
</evidence>
<dbReference type="InterPro" id="IPR005119">
    <property type="entry name" value="LysR_subst-bd"/>
</dbReference>
<reference evidence="6 7" key="1">
    <citation type="submission" date="2024-03" db="EMBL/GenBank/DDBJ databases">
        <title>Human intestinal bacterial collection.</title>
        <authorList>
            <person name="Pauvert C."/>
            <person name="Hitch T.C.A."/>
            <person name="Clavel T."/>
        </authorList>
    </citation>
    <scope>NUCLEOTIDE SEQUENCE [LARGE SCALE GENOMIC DNA]</scope>
    <source>
        <strain evidence="6 7">CLA-AP-H27</strain>
    </source>
</reference>
<evidence type="ECO:0000313" key="7">
    <source>
        <dbReference type="Proteomes" id="UP001437460"/>
    </source>
</evidence>
<name>A0ABV1HLN3_9FIRM</name>
<evidence type="ECO:0000313" key="6">
    <source>
        <dbReference type="EMBL" id="MEQ2563024.1"/>
    </source>
</evidence>
<evidence type="ECO:0000256" key="3">
    <source>
        <dbReference type="ARBA" id="ARBA00023125"/>
    </source>
</evidence>